<dbReference type="GO" id="GO:0000481">
    <property type="term" value="P:maturation of 5S rRNA"/>
    <property type="evidence" value="ECO:0007669"/>
    <property type="project" value="TreeGrafter"/>
</dbReference>
<evidence type="ECO:0000256" key="1">
    <source>
        <dbReference type="ARBA" id="ARBA00004123"/>
    </source>
</evidence>
<dbReference type="InterPro" id="IPR005011">
    <property type="entry name" value="SNU66/SART1"/>
</dbReference>
<comment type="similarity">
    <text evidence="2">Belongs to the SNU66/SART1 family.</text>
</comment>
<feature type="region of interest" description="Disordered" evidence="7">
    <location>
        <begin position="500"/>
        <end position="521"/>
    </location>
</feature>
<keyword evidence="4" id="KW-0508">mRNA splicing</keyword>
<dbReference type="OrthoDB" id="5583at2759"/>
<evidence type="ECO:0000256" key="5">
    <source>
        <dbReference type="ARBA" id="ARBA00023242"/>
    </source>
</evidence>
<reference evidence="8 9" key="1">
    <citation type="journal article" date="2019" name="BMC Genomics">
        <title>Chromosome level assembly and comparative genome analysis confirm lager-brewing yeasts originated from a single hybridization.</title>
        <authorList>
            <person name="Salazar A.N."/>
            <person name="Gorter de Vries A.R."/>
            <person name="van den Broek M."/>
            <person name="Brouwers N."/>
            <person name="de la Torre Cortes P."/>
            <person name="Kuijpers N.G.A."/>
            <person name="Daran J.G."/>
            <person name="Abeel T."/>
        </authorList>
    </citation>
    <scope>NUCLEOTIDE SEQUENCE [LARGE SCALE GENOMIC DNA]</scope>
    <source>
        <strain evidence="8 9">CBS 1483</strain>
    </source>
</reference>
<dbReference type="GO" id="GO:0045292">
    <property type="term" value="P:mRNA cis splicing, via spliceosome"/>
    <property type="evidence" value="ECO:0007669"/>
    <property type="project" value="TreeGrafter"/>
</dbReference>
<comment type="subcellular location">
    <subcellularLocation>
        <location evidence="1">Nucleus</location>
    </subcellularLocation>
</comment>
<dbReference type="Pfam" id="PF19252">
    <property type="entry name" value="HIND"/>
    <property type="match status" value="2"/>
</dbReference>
<keyword evidence="5" id="KW-0539">Nucleus</keyword>
<name>A0A6C1E8C9_SACPS</name>
<dbReference type="InterPro" id="IPR045347">
    <property type="entry name" value="HIND"/>
</dbReference>
<protein>
    <submittedName>
        <fullName evidence="8">Uncharacterized protein</fullName>
    </submittedName>
</protein>
<feature type="compositionally biased region" description="Basic and acidic residues" evidence="7">
    <location>
        <begin position="410"/>
        <end position="438"/>
    </location>
</feature>
<keyword evidence="6" id="KW-0175">Coiled coil</keyword>
<dbReference type="AlphaFoldDB" id="A0A6C1E8C9"/>
<dbReference type="Proteomes" id="UP000501346">
    <property type="component" value="Chromosome SeVIII-SeXV"/>
</dbReference>
<evidence type="ECO:0000313" key="9">
    <source>
        <dbReference type="Proteomes" id="UP000501346"/>
    </source>
</evidence>
<gene>
    <name evidence="8" type="ORF">GRS66_008239</name>
</gene>
<dbReference type="EMBL" id="CP049005">
    <property type="protein sequence ID" value="QID85656.1"/>
    <property type="molecule type" value="Genomic_DNA"/>
</dbReference>
<proteinExistence type="inferred from homology"/>
<evidence type="ECO:0000256" key="2">
    <source>
        <dbReference type="ARBA" id="ARBA00006076"/>
    </source>
</evidence>
<feature type="coiled-coil region" evidence="6">
    <location>
        <begin position="326"/>
        <end position="360"/>
    </location>
</feature>
<evidence type="ECO:0000256" key="3">
    <source>
        <dbReference type="ARBA" id="ARBA00022664"/>
    </source>
</evidence>
<dbReference type="PANTHER" id="PTHR14152">
    <property type="entry name" value="SQUAMOUS CELL CARCINOMA ANTIGEN RECOGNISED BY CYTOTOXIC T LYMPHOCYTES"/>
    <property type="match status" value="1"/>
</dbReference>
<keyword evidence="9" id="KW-1185">Reference proteome</keyword>
<evidence type="ECO:0000256" key="6">
    <source>
        <dbReference type="SAM" id="Coils"/>
    </source>
</evidence>
<dbReference type="GO" id="GO:0046540">
    <property type="term" value="C:U4/U6 x U5 tri-snRNP complex"/>
    <property type="evidence" value="ECO:0007669"/>
    <property type="project" value="InterPro"/>
</dbReference>
<sequence length="599" mass="67431">MNKEISLSIEETNAIRAKLGLRPIPVGEENDVGNESLSVEETNRRRISLGLKPMVSQASTHSSPTTVHIATKADALREKITKFQKTNIPLREAQIFEEPGANHDCSWLNNVNATATSILKEPKTHKGFSQGEGKAKEGEDADLHNVRVSYNIKELGLKAGTILTLKESSIFDEADSDVLENEKLAQETTDREKIRLRQMNRDRKQKRMNLNVSSLDIEEEEKDSLTDIPLTIGAEQGIMNMPTTKSPKLLTGKIKVNFDEMNNISDEDGGDFKPVKIRKRKIKDSKSSKVKKINIAPKMEAVKLIDEDESLSWMGEEQPVTIINSTPSLEKNLKSAEQLAEEFERARNEEKQRTQDVKKMRESSNNLVIDEKTIFLDTLDLTFLDESATTNEEVVDENGEANVENLAGENFKEIESNNKRSGSVEDKLKNEDSERSKNDVPDFFSGLASTLGFLRKKNVFITEDDVSKARKEAEVGSLKREQANESKLTGKKVRTGNADITNTYTEGSTCRPKQFDNNESPNRVSEIQSKRLNHYDPDVQLVYKDEKGNQLTTKEAYKKLSQKFHGTKSNKKKKAKMQSRIEARKSAFDIDGAALFDDN</sequence>
<evidence type="ECO:0000256" key="7">
    <source>
        <dbReference type="SAM" id="MobiDB-lite"/>
    </source>
</evidence>
<dbReference type="PANTHER" id="PTHR14152:SF5">
    <property type="entry name" value="U4_U6.U5 TRI-SNRNP-ASSOCIATED PROTEIN 1"/>
    <property type="match status" value="1"/>
</dbReference>
<evidence type="ECO:0000256" key="4">
    <source>
        <dbReference type="ARBA" id="ARBA00023187"/>
    </source>
</evidence>
<evidence type="ECO:0000313" key="8">
    <source>
        <dbReference type="EMBL" id="QID85656.1"/>
    </source>
</evidence>
<dbReference type="Pfam" id="PF03343">
    <property type="entry name" value="SART-1"/>
    <property type="match status" value="1"/>
</dbReference>
<accession>A0A6C1E8C9</accession>
<feature type="region of interest" description="Disordered" evidence="7">
    <location>
        <begin position="408"/>
        <end position="438"/>
    </location>
</feature>
<keyword evidence="3" id="KW-0507">mRNA processing</keyword>
<organism evidence="8 9">
    <name type="scientific">Saccharomyces pastorianus</name>
    <name type="common">Lager yeast</name>
    <name type="synonym">Saccharomyces cerevisiae x Saccharomyces eubayanus</name>
    <dbReference type="NCBI Taxonomy" id="27292"/>
    <lineage>
        <taxon>Eukaryota</taxon>
        <taxon>Fungi</taxon>
        <taxon>Dikarya</taxon>
        <taxon>Ascomycota</taxon>
        <taxon>Saccharomycotina</taxon>
        <taxon>Saccharomycetes</taxon>
        <taxon>Saccharomycetales</taxon>
        <taxon>Saccharomycetaceae</taxon>
        <taxon>Saccharomyces</taxon>
    </lineage>
</organism>